<sequence>MAGTPKSSPSRPSGSGVPIQQDSGSAAAPGSASLSPSVGKAPGDLSLTVGETTSPPGIYGIGSLHTPSKPQPDPNAAVQDDSIEDLVRRFLNPNEYAVSSDGTVRLDTARATGILGIEHPEYVESLNRMVLRDDSEL</sequence>
<evidence type="ECO:0000313" key="3">
    <source>
        <dbReference type="Proteomes" id="UP000800200"/>
    </source>
</evidence>
<proteinExistence type="predicted"/>
<evidence type="ECO:0000256" key="1">
    <source>
        <dbReference type="SAM" id="MobiDB-lite"/>
    </source>
</evidence>
<organism evidence="2 3">
    <name type="scientific">Zopfia rhizophila CBS 207.26</name>
    <dbReference type="NCBI Taxonomy" id="1314779"/>
    <lineage>
        <taxon>Eukaryota</taxon>
        <taxon>Fungi</taxon>
        <taxon>Dikarya</taxon>
        <taxon>Ascomycota</taxon>
        <taxon>Pezizomycotina</taxon>
        <taxon>Dothideomycetes</taxon>
        <taxon>Dothideomycetes incertae sedis</taxon>
        <taxon>Zopfiaceae</taxon>
        <taxon>Zopfia</taxon>
    </lineage>
</organism>
<name>A0A6A6DZ57_9PEZI</name>
<feature type="compositionally biased region" description="Low complexity" evidence="1">
    <location>
        <begin position="23"/>
        <end position="37"/>
    </location>
</feature>
<dbReference type="Proteomes" id="UP000800200">
    <property type="component" value="Unassembled WGS sequence"/>
</dbReference>
<feature type="compositionally biased region" description="Low complexity" evidence="1">
    <location>
        <begin position="1"/>
        <end position="16"/>
    </location>
</feature>
<dbReference type="OrthoDB" id="3744681at2759"/>
<keyword evidence="3" id="KW-1185">Reference proteome</keyword>
<gene>
    <name evidence="2" type="ORF">K469DRAFT_688189</name>
</gene>
<evidence type="ECO:0000313" key="2">
    <source>
        <dbReference type="EMBL" id="KAF2184957.1"/>
    </source>
</evidence>
<dbReference type="AlphaFoldDB" id="A0A6A6DZ57"/>
<feature type="region of interest" description="Disordered" evidence="1">
    <location>
        <begin position="1"/>
        <end position="78"/>
    </location>
</feature>
<dbReference type="EMBL" id="ML994635">
    <property type="protein sequence ID" value="KAF2184957.1"/>
    <property type="molecule type" value="Genomic_DNA"/>
</dbReference>
<accession>A0A6A6DZ57</accession>
<protein>
    <submittedName>
        <fullName evidence="2">Uncharacterized protein</fullName>
    </submittedName>
</protein>
<reference evidence="2" key="1">
    <citation type="journal article" date="2020" name="Stud. Mycol.">
        <title>101 Dothideomycetes genomes: a test case for predicting lifestyles and emergence of pathogens.</title>
        <authorList>
            <person name="Haridas S."/>
            <person name="Albert R."/>
            <person name="Binder M."/>
            <person name="Bloem J."/>
            <person name="Labutti K."/>
            <person name="Salamov A."/>
            <person name="Andreopoulos B."/>
            <person name="Baker S."/>
            <person name="Barry K."/>
            <person name="Bills G."/>
            <person name="Bluhm B."/>
            <person name="Cannon C."/>
            <person name="Castanera R."/>
            <person name="Culley D."/>
            <person name="Daum C."/>
            <person name="Ezra D."/>
            <person name="Gonzalez J."/>
            <person name="Henrissat B."/>
            <person name="Kuo A."/>
            <person name="Liang C."/>
            <person name="Lipzen A."/>
            <person name="Lutzoni F."/>
            <person name="Magnuson J."/>
            <person name="Mondo S."/>
            <person name="Nolan M."/>
            <person name="Ohm R."/>
            <person name="Pangilinan J."/>
            <person name="Park H.-J."/>
            <person name="Ramirez L."/>
            <person name="Alfaro M."/>
            <person name="Sun H."/>
            <person name="Tritt A."/>
            <person name="Yoshinaga Y."/>
            <person name="Zwiers L.-H."/>
            <person name="Turgeon B."/>
            <person name="Goodwin S."/>
            <person name="Spatafora J."/>
            <person name="Crous P."/>
            <person name="Grigoriev I."/>
        </authorList>
    </citation>
    <scope>NUCLEOTIDE SEQUENCE</scope>
    <source>
        <strain evidence="2">CBS 207.26</strain>
    </source>
</reference>